<dbReference type="Pfam" id="PF02645">
    <property type="entry name" value="DegV"/>
    <property type="match status" value="1"/>
</dbReference>
<dbReference type="eggNOG" id="COG1307">
    <property type="taxonomic scope" value="Bacteria"/>
</dbReference>
<sequence length="186" mass="20669">MNVAVITDSTSYIPQTIRNEMNIHMIPLSVVFGTQSYQEETDITTEEFYKKVKENEQLPKTSQPSIGLITEKLKELAVKGFDQAIFITLSSGISGTFQSVVTAETIVEGIEVHPFDSEISCMAQGFYVLEAAEMAAQGHDAEPIIQRLHAIKASMRAVFMADDLTHLHRGGPIKWYTGINWQYAPG</sequence>
<dbReference type="PANTHER" id="PTHR33434:SF2">
    <property type="entry name" value="FATTY ACID-BINDING PROTEIN TM_1468"/>
    <property type="match status" value="1"/>
</dbReference>
<dbReference type="SUPFAM" id="SSF82549">
    <property type="entry name" value="DAK1/DegV-like"/>
    <property type="match status" value="1"/>
</dbReference>
<evidence type="ECO:0000313" key="2">
    <source>
        <dbReference type="EMBL" id="GAE95073.1"/>
    </source>
</evidence>
<dbReference type="Gene3D" id="3.40.50.10170">
    <property type="match status" value="1"/>
</dbReference>
<dbReference type="AlphaFoldDB" id="W4VQC7"/>
<accession>W4VQC7</accession>
<dbReference type="STRING" id="1298598.JCM21714_4281"/>
<keyword evidence="3" id="KW-1185">Reference proteome</keyword>
<proteinExistence type="predicted"/>
<dbReference type="EMBL" id="BAVS01000038">
    <property type="protein sequence ID" value="GAE95073.1"/>
    <property type="molecule type" value="Genomic_DNA"/>
</dbReference>
<dbReference type="GO" id="GO:0008289">
    <property type="term" value="F:lipid binding"/>
    <property type="evidence" value="ECO:0007669"/>
    <property type="project" value="UniProtKB-KW"/>
</dbReference>
<name>W4VQC7_9BACI</name>
<protein>
    <submittedName>
        <fullName evidence="2">DegV family protein</fullName>
    </submittedName>
</protein>
<dbReference type="NCBIfam" id="TIGR00762">
    <property type="entry name" value="DegV"/>
    <property type="match status" value="1"/>
</dbReference>
<evidence type="ECO:0000313" key="3">
    <source>
        <dbReference type="Proteomes" id="UP000019102"/>
    </source>
</evidence>
<dbReference type="InterPro" id="IPR050270">
    <property type="entry name" value="DegV_domain_contain"/>
</dbReference>
<dbReference type="Proteomes" id="UP000019102">
    <property type="component" value="Unassembled WGS sequence"/>
</dbReference>
<keyword evidence="1" id="KW-0446">Lipid-binding</keyword>
<gene>
    <name evidence="2" type="ORF">JCM21714_4281</name>
</gene>
<evidence type="ECO:0000256" key="1">
    <source>
        <dbReference type="ARBA" id="ARBA00023121"/>
    </source>
</evidence>
<organism evidence="2 3">
    <name type="scientific">Gracilibacillus boraciitolerans JCM 21714</name>
    <dbReference type="NCBI Taxonomy" id="1298598"/>
    <lineage>
        <taxon>Bacteria</taxon>
        <taxon>Bacillati</taxon>
        <taxon>Bacillota</taxon>
        <taxon>Bacilli</taxon>
        <taxon>Bacillales</taxon>
        <taxon>Bacillaceae</taxon>
        <taxon>Gracilibacillus</taxon>
    </lineage>
</organism>
<dbReference type="PANTHER" id="PTHR33434">
    <property type="entry name" value="DEGV DOMAIN-CONTAINING PROTEIN DR_1986-RELATED"/>
    <property type="match status" value="1"/>
</dbReference>
<reference evidence="2 3" key="1">
    <citation type="journal article" date="2014" name="Genome Announc.">
        <title>Draft Genome Sequence of the Boron-Tolerant and Moderately Halotolerant Bacterium Gracilibacillus boraciitolerans JCM 21714T.</title>
        <authorList>
            <person name="Ahmed I."/>
            <person name="Oshima K."/>
            <person name="Suda W."/>
            <person name="Kitamura K."/>
            <person name="Iida T."/>
            <person name="Ohmori Y."/>
            <person name="Fujiwara T."/>
            <person name="Hattori M."/>
            <person name="Ohkuma M."/>
        </authorList>
    </citation>
    <scope>NUCLEOTIDE SEQUENCE [LARGE SCALE GENOMIC DNA]</scope>
    <source>
        <strain evidence="2 3">JCM 21714</strain>
    </source>
</reference>
<dbReference type="InterPro" id="IPR003797">
    <property type="entry name" value="DegV"/>
</dbReference>
<comment type="caution">
    <text evidence="2">The sequence shown here is derived from an EMBL/GenBank/DDBJ whole genome shotgun (WGS) entry which is preliminary data.</text>
</comment>
<dbReference type="PROSITE" id="PS51482">
    <property type="entry name" value="DEGV"/>
    <property type="match status" value="1"/>
</dbReference>